<dbReference type="Proteomes" id="UP000239549">
    <property type="component" value="Unassembled WGS sequence"/>
</dbReference>
<dbReference type="AlphaFoldDB" id="A0A2L2X9N8"/>
<sequence>MIILKIFILNIIFKARRAAAMPWNEGILTHPGGIMEVYYQLL</sequence>
<evidence type="ECO:0000313" key="1">
    <source>
        <dbReference type="EMBL" id="GBF32959.1"/>
    </source>
</evidence>
<accession>A0A2L2X9N8</accession>
<dbReference type="EMBL" id="BFAV01000071">
    <property type="protein sequence ID" value="GBF32959.1"/>
    <property type="molecule type" value="Genomic_DNA"/>
</dbReference>
<gene>
    <name evidence="1" type="ORF">DCCM_2056</name>
</gene>
<evidence type="ECO:0000313" key="2">
    <source>
        <dbReference type="Proteomes" id="UP000239549"/>
    </source>
</evidence>
<protein>
    <submittedName>
        <fullName evidence="1">Uncharacterized protein</fullName>
    </submittedName>
</protein>
<proteinExistence type="predicted"/>
<keyword evidence="2" id="KW-1185">Reference proteome</keyword>
<comment type="caution">
    <text evidence="1">The sequence shown here is derived from an EMBL/GenBank/DDBJ whole genome shotgun (WGS) entry which is preliminary data.</text>
</comment>
<name>A0A2L2X9N8_9FIRM</name>
<organism evidence="1 2">
    <name type="scientific">Desulfocucumis palustris</name>
    <dbReference type="NCBI Taxonomy" id="1898651"/>
    <lineage>
        <taxon>Bacteria</taxon>
        <taxon>Bacillati</taxon>
        <taxon>Bacillota</taxon>
        <taxon>Clostridia</taxon>
        <taxon>Eubacteriales</taxon>
        <taxon>Desulfocucumaceae</taxon>
        <taxon>Desulfocucumis</taxon>
    </lineage>
</organism>
<reference evidence="2" key="1">
    <citation type="submission" date="2018-02" db="EMBL/GenBank/DDBJ databases">
        <title>Genome sequence of Desulfocucumis palustris strain NAW-5.</title>
        <authorList>
            <person name="Watanabe M."/>
            <person name="Kojima H."/>
            <person name="Fukui M."/>
        </authorList>
    </citation>
    <scope>NUCLEOTIDE SEQUENCE [LARGE SCALE GENOMIC DNA]</scope>
    <source>
        <strain evidence="2">NAW-5</strain>
    </source>
</reference>